<protein>
    <submittedName>
        <fullName evidence="3">PucR family transcriptional regulator</fullName>
    </submittedName>
</protein>
<evidence type="ECO:0000259" key="1">
    <source>
        <dbReference type="Pfam" id="PF07905"/>
    </source>
</evidence>
<dbReference type="PANTHER" id="PTHR33744">
    <property type="entry name" value="CARBOHYDRATE DIACID REGULATOR"/>
    <property type="match status" value="1"/>
</dbReference>
<dbReference type="Proteomes" id="UP000261111">
    <property type="component" value="Unassembled WGS sequence"/>
</dbReference>
<dbReference type="InterPro" id="IPR051448">
    <property type="entry name" value="CdaR-like_regulators"/>
</dbReference>
<dbReference type="InterPro" id="IPR025736">
    <property type="entry name" value="PucR_C-HTH_dom"/>
</dbReference>
<proteinExistence type="predicted"/>
<comment type="caution">
    <text evidence="3">The sequence shown here is derived from an EMBL/GenBank/DDBJ whole genome shotgun (WGS) entry which is preliminary data.</text>
</comment>
<accession>A0A3E2WZB3</accession>
<gene>
    <name evidence="3" type="ORF">DWX41_07655</name>
</gene>
<feature type="domain" description="PucR C-terminal helix-turn-helix" evidence="2">
    <location>
        <begin position="595"/>
        <end position="652"/>
    </location>
</feature>
<dbReference type="Pfam" id="PF07905">
    <property type="entry name" value="PucR"/>
    <property type="match status" value="1"/>
</dbReference>
<dbReference type="Pfam" id="PF13556">
    <property type="entry name" value="HTH_30"/>
    <property type="match status" value="1"/>
</dbReference>
<dbReference type="AlphaFoldDB" id="A0A3E2WZB3"/>
<evidence type="ECO:0000259" key="2">
    <source>
        <dbReference type="Pfam" id="PF13556"/>
    </source>
</evidence>
<dbReference type="InterPro" id="IPR042070">
    <property type="entry name" value="PucR_C-HTH_sf"/>
</dbReference>
<dbReference type="EMBL" id="QVIA01000007">
    <property type="protein sequence ID" value="RGC32939.1"/>
    <property type="molecule type" value="Genomic_DNA"/>
</dbReference>
<dbReference type="InterPro" id="IPR012914">
    <property type="entry name" value="PucR_dom"/>
</dbReference>
<dbReference type="PANTHER" id="PTHR33744:SF1">
    <property type="entry name" value="DNA-BINDING TRANSCRIPTIONAL ACTIVATOR ADER"/>
    <property type="match status" value="1"/>
</dbReference>
<sequence>MFLTVRYRTVHSLHSPYGNISYAAAGPLAKNDFHGVLFQEEKNQVNKGIYFFLLPFSLNNDIISYIYRYVVTKIINRQSMRPCTGLSVYFEYIIISERGSIMPPKVTVKLVLEEPELQGALVLAGEAGLDREVKAVTVAEILDIAFYLKGGDFVHSVASFMDEHSENQLSVEALCEWTKNLIDHGASCLAIKTKRYLKEIPAPLLQLGNENDFPIIELPPGDTQNDVTQCVLRVVMEAEEQGKNRSLTALSNLHDAVVNGASIVDISRIFAGYLNNPVLIEDHEWRYVTCCDNQSAGAAEALLARRREENLQVIVDHIVGESSIRTQVVMDNRTIWQETWPIIFKENVIGYFSICEYEGAITSENRQLVERCLDILALTIYHHQSYIDSTAWHTGEVFLQALLAENYQKEVVSYFAQMMGFDEQKNMSAIVISPISKAQKEQLNSKNWSKYHYFTEYAIHSIQSFIAQKNFKVILGGYYGFLVVFVDTGSKGIRDMKQIGMSIWESLTGGRMKMDVVMGIGCIGKGIHSYRESCLEALDVVRCIRRFGLKENVMCYDELGHYALLNSILRKDEAALRYSQTVLGKLYNDKDAEELVSTLSTYLDKNCSYIETSRALYLHVNTVKYRIKQIQERLSVDLSTQDGRCSIWLALSIDRYLK</sequence>
<reference evidence="3 4" key="1">
    <citation type="submission" date="2018-08" db="EMBL/GenBank/DDBJ databases">
        <title>A genome reference for cultivated species of the human gut microbiota.</title>
        <authorList>
            <person name="Zou Y."/>
            <person name="Xue W."/>
            <person name="Luo G."/>
        </authorList>
    </citation>
    <scope>NUCLEOTIDE SEQUENCE [LARGE SCALE GENOMIC DNA]</scope>
    <source>
        <strain evidence="3 4">AF19-21</strain>
    </source>
</reference>
<evidence type="ECO:0000313" key="3">
    <source>
        <dbReference type="EMBL" id="RGC32939.1"/>
    </source>
</evidence>
<evidence type="ECO:0000313" key="4">
    <source>
        <dbReference type="Proteomes" id="UP000261111"/>
    </source>
</evidence>
<name>A0A3E2WZB3_9FIRM</name>
<dbReference type="Gene3D" id="1.10.10.2840">
    <property type="entry name" value="PucR C-terminal helix-turn-helix domain"/>
    <property type="match status" value="1"/>
</dbReference>
<organism evidence="3 4">
    <name type="scientific">Hungatella hathewayi</name>
    <dbReference type="NCBI Taxonomy" id="154046"/>
    <lineage>
        <taxon>Bacteria</taxon>
        <taxon>Bacillati</taxon>
        <taxon>Bacillota</taxon>
        <taxon>Clostridia</taxon>
        <taxon>Lachnospirales</taxon>
        <taxon>Lachnospiraceae</taxon>
        <taxon>Hungatella</taxon>
    </lineage>
</organism>
<feature type="domain" description="Purine catabolism PurC-like" evidence="1">
    <location>
        <begin position="111"/>
        <end position="233"/>
    </location>
</feature>